<dbReference type="RefSeq" id="WP_093829046.1">
    <property type="nucleotide sequence ID" value="NZ_FOLQ01000007.1"/>
</dbReference>
<evidence type="ECO:0000313" key="2">
    <source>
        <dbReference type="Proteomes" id="UP000198598"/>
    </source>
</evidence>
<dbReference type="OrthoDB" id="954297at2"/>
<dbReference type="EMBL" id="FOLQ01000007">
    <property type="protein sequence ID" value="SFD81402.1"/>
    <property type="molecule type" value="Genomic_DNA"/>
</dbReference>
<reference evidence="1 2" key="1">
    <citation type="submission" date="2016-10" db="EMBL/GenBank/DDBJ databases">
        <authorList>
            <person name="de Groot N.N."/>
        </authorList>
    </citation>
    <scope>NUCLEOTIDE SEQUENCE [LARGE SCALE GENOMIC DNA]</scope>
    <source>
        <strain evidence="1 2">DSM 26130</strain>
    </source>
</reference>
<protein>
    <recommendedName>
        <fullName evidence="3">Type I restriction enzyme R protein N terminus (HSDR_N)</fullName>
    </recommendedName>
</protein>
<evidence type="ECO:0000313" key="1">
    <source>
        <dbReference type="EMBL" id="SFD81402.1"/>
    </source>
</evidence>
<sequence>MTNYPDLQPQKFIVHDDGTNAPIIHQHTIARLTAKLYPFYEKGAIAYEPLPEMMVGEYNSPVPDIILYDYDTEQAQVIIEVAHIKGFKSDLKKVIDLIDEELYGIREGFVYNYKTNYWLRYRKGDGGVATESSFSEVLQLDLGPFV</sequence>
<evidence type="ECO:0008006" key="3">
    <source>
        <dbReference type="Google" id="ProtNLM"/>
    </source>
</evidence>
<dbReference type="AlphaFoldDB" id="A0A1I1VEB8"/>
<keyword evidence="2" id="KW-1185">Reference proteome</keyword>
<name>A0A1I1VEB8_9BACT</name>
<dbReference type="Gene3D" id="3.90.1570.20">
    <property type="match status" value="1"/>
</dbReference>
<proteinExistence type="predicted"/>
<gene>
    <name evidence="1" type="ORF">SAMN05216167_107151</name>
</gene>
<dbReference type="Proteomes" id="UP000198598">
    <property type="component" value="Unassembled WGS sequence"/>
</dbReference>
<organism evidence="1 2">
    <name type="scientific">Spirosoma endophyticum</name>
    <dbReference type="NCBI Taxonomy" id="662367"/>
    <lineage>
        <taxon>Bacteria</taxon>
        <taxon>Pseudomonadati</taxon>
        <taxon>Bacteroidota</taxon>
        <taxon>Cytophagia</taxon>
        <taxon>Cytophagales</taxon>
        <taxon>Cytophagaceae</taxon>
        <taxon>Spirosoma</taxon>
    </lineage>
</organism>
<accession>A0A1I1VEB8</accession>